<dbReference type="SMART" id="SM01256">
    <property type="entry name" value="KNOX2"/>
    <property type="match status" value="1"/>
</dbReference>
<dbReference type="PANTHER" id="PTHR48452">
    <property type="entry name" value="FUSED COMPOUND LEAF 1"/>
    <property type="match status" value="1"/>
</dbReference>
<comment type="subcellular location">
    <subcellularLocation>
        <location evidence="1">Nucleus</location>
    </subcellularLocation>
</comment>
<evidence type="ECO:0000313" key="6">
    <source>
        <dbReference type="Proteomes" id="UP000030748"/>
    </source>
</evidence>
<keyword evidence="2" id="KW-0539">Nucleus</keyword>
<gene>
    <name evidence="5" type="ORF">MIMGU_mgv1a022691mg</name>
</gene>
<sequence>MDGMCGVDSTEYIADKALMSPENLMIPMEYHQYHYNPDDHNPPPPPHHHHQQTTMFGSSGFQYYSSAVTSQVDQESVSINNNNNQDDDVASLMKAKIASHPSFPKLLHAYIDCQKFGAPPEIVYMLDEIMMMREKQHQYAAVSSIRLGVDPQLDHFMESYCEILVKYKSDLSRPFDEATSFLHKLHSQLLHLCNGKSSKP</sequence>
<dbReference type="InterPro" id="IPR005540">
    <property type="entry name" value="KNOX1"/>
</dbReference>
<reference evidence="5 6" key="1">
    <citation type="journal article" date="2013" name="Proc. Natl. Acad. Sci. U.S.A.">
        <title>Fine-scale variation in meiotic recombination in Mimulus inferred from population shotgun sequencing.</title>
        <authorList>
            <person name="Hellsten U."/>
            <person name="Wright K.M."/>
            <person name="Jenkins J."/>
            <person name="Shu S."/>
            <person name="Yuan Y."/>
            <person name="Wessler S.R."/>
            <person name="Schmutz J."/>
            <person name="Willis J.H."/>
            <person name="Rokhsar D.S."/>
        </authorList>
    </citation>
    <scope>NUCLEOTIDE SEQUENCE [LARGE SCALE GENOMIC DNA]</scope>
    <source>
        <strain evidence="6">cv. DUN x IM62</strain>
    </source>
</reference>
<dbReference type="Proteomes" id="UP000030748">
    <property type="component" value="Unassembled WGS sequence"/>
</dbReference>
<accession>A0A022QLI5</accession>
<evidence type="ECO:0008006" key="7">
    <source>
        <dbReference type="Google" id="ProtNLM"/>
    </source>
</evidence>
<dbReference type="PANTHER" id="PTHR48452:SF1">
    <property type="entry name" value="FUSED COMPOUND LEAF 1"/>
    <property type="match status" value="1"/>
</dbReference>
<feature type="domain" description="KNOX2" evidence="4">
    <location>
        <begin position="143"/>
        <end position="194"/>
    </location>
</feature>
<keyword evidence="6" id="KW-1185">Reference proteome</keyword>
<dbReference type="GO" id="GO:0003677">
    <property type="term" value="F:DNA binding"/>
    <property type="evidence" value="ECO:0007669"/>
    <property type="project" value="InterPro"/>
</dbReference>
<dbReference type="EMBL" id="KI631414">
    <property type="protein sequence ID" value="EYU28434.1"/>
    <property type="molecule type" value="Genomic_DNA"/>
</dbReference>
<dbReference type="Pfam" id="PF03791">
    <property type="entry name" value="KNOX2"/>
    <property type="match status" value="1"/>
</dbReference>
<dbReference type="Pfam" id="PF03790">
    <property type="entry name" value="KNOX1"/>
    <property type="match status" value="1"/>
</dbReference>
<evidence type="ECO:0000259" key="4">
    <source>
        <dbReference type="SMART" id="SM01256"/>
    </source>
</evidence>
<dbReference type="InterPro" id="IPR005541">
    <property type="entry name" value="KNOX2"/>
</dbReference>
<dbReference type="eggNOG" id="KOG0773">
    <property type="taxonomic scope" value="Eukaryota"/>
</dbReference>
<evidence type="ECO:0000313" key="5">
    <source>
        <dbReference type="EMBL" id="EYU28434.1"/>
    </source>
</evidence>
<feature type="domain" description="KNOX1" evidence="3">
    <location>
        <begin position="91"/>
        <end position="135"/>
    </location>
</feature>
<organism evidence="5 6">
    <name type="scientific">Erythranthe guttata</name>
    <name type="common">Yellow monkey flower</name>
    <name type="synonym">Mimulus guttatus</name>
    <dbReference type="NCBI Taxonomy" id="4155"/>
    <lineage>
        <taxon>Eukaryota</taxon>
        <taxon>Viridiplantae</taxon>
        <taxon>Streptophyta</taxon>
        <taxon>Embryophyta</taxon>
        <taxon>Tracheophyta</taxon>
        <taxon>Spermatophyta</taxon>
        <taxon>Magnoliopsida</taxon>
        <taxon>eudicotyledons</taxon>
        <taxon>Gunneridae</taxon>
        <taxon>Pentapetalae</taxon>
        <taxon>asterids</taxon>
        <taxon>lamiids</taxon>
        <taxon>Lamiales</taxon>
        <taxon>Phrymaceae</taxon>
        <taxon>Erythranthe</taxon>
    </lineage>
</organism>
<evidence type="ECO:0000259" key="3">
    <source>
        <dbReference type="SMART" id="SM01255"/>
    </source>
</evidence>
<dbReference type="AlphaFoldDB" id="A0A022QLI5"/>
<proteinExistence type="predicted"/>
<dbReference type="SMART" id="SM01255">
    <property type="entry name" value="KNOX1"/>
    <property type="match status" value="1"/>
</dbReference>
<evidence type="ECO:0000256" key="1">
    <source>
        <dbReference type="ARBA" id="ARBA00004123"/>
    </source>
</evidence>
<protein>
    <recommendedName>
        <fullName evidence="7">KNOX1 domain-containing protein</fullName>
    </recommendedName>
</protein>
<name>A0A022QLI5_ERYGU</name>
<dbReference type="STRING" id="4155.A0A022QLI5"/>
<evidence type="ECO:0000256" key="2">
    <source>
        <dbReference type="ARBA" id="ARBA00023242"/>
    </source>
</evidence>
<dbReference type="GO" id="GO:0005634">
    <property type="term" value="C:nucleus"/>
    <property type="evidence" value="ECO:0000318"/>
    <property type="project" value="GO_Central"/>
</dbReference>